<protein>
    <submittedName>
        <fullName evidence="4">DUF1080 domain-containing protein</fullName>
    </submittedName>
</protein>
<organism evidence="4">
    <name type="scientific">Schlesneria paludicola</name>
    <dbReference type="NCBI Taxonomy" id="360056"/>
    <lineage>
        <taxon>Bacteria</taxon>
        <taxon>Pseudomonadati</taxon>
        <taxon>Planctomycetota</taxon>
        <taxon>Planctomycetia</taxon>
        <taxon>Planctomycetales</taxon>
        <taxon>Planctomycetaceae</taxon>
        <taxon>Schlesneria</taxon>
    </lineage>
</organism>
<feature type="domain" description="3-keto-alpha-glucoside-1,2-lyase/3-keto-2-hydroxy-glucal hydratase" evidence="3">
    <location>
        <begin position="253"/>
        <end position="436"/>
    </location>
</feature>
<accession>A0A7C2K2U8</accession>
<feature type="signal peptide" evidence="2">
    <location>
        <begin position="1"/>
        <end position="23"/>
    </location>
</feature>
<evidence type="ECO:0000256" key="1">
    <source>
        <dbReference type="SAM" id="MobiDB-lite"/>
    </source>
</evidence>
<dbReference type="EMBL" id="DSOK01000414">
    <property type="protein sequence ID" value="HEN16787.1"/>
    <property type="molecule type" value="Genomic_DNA"/>
</dbReference>
<dbReference type="GO" id="GO:0016787">
    <property type="term" value="F:hydrolase activity"/>
    <property type="evidence" value="ECO:0007669"/>
    <property type="project" value="InterPro"/>
</dbReference>
<evidence type="ECO:0000313" key="4">
    <source>
        <dbReference type="EMBL" id="HEN16787.1"/>
    </source>
</evidence>
<dbReference type="AlphaFoldDB" id="A0A7C2K2U8"/>
<dbReference type="Gene3D" id="2.60.120.560">
    <property type="entry name" value="Exo-inulinase, domain 1"/>
    <property type="match status" value="2"/>
</dbReference>
<reference evidence="4" key="1">
    <citation type="journal article" date="2020" name="mSystems">
        <title>Genome- and Community-Level Interaction Insights into Carbon Utilization and Element Cycling Functions of Hydrothermarchaeota in Hydrothermal Sediment.</title>
        <authorList>
            <person name="Zhou Z."/>
            <person name="Liu Y."/>
            <person name="Xu W."/>
            <person name="Pan J."/>
            <person name="Luo Z.H."/>
            <person name="Li M."/>
        </authorList>
    </citation>
    <scope>NUCLEOTIDE SEQUENCE [LARGE SCALE GENOMIC DNA]</scope>
    <source>
        <strain evidence="4">SpSt-339</strain>
    </source>
</reference>
<feature type="domain" description="3-keto-alpha-glucoside-1,2-lyase/3-keto-2-hydroxy-glucal hydratase" evidence="3">
    <location>
        <begin position="84"/>
        <end position="249"/>
    </location>
</feature>
<gene>
    <name evidence="4" type="ORF">ENQ76_15100</name>
</gene>
<evidence type="ECO:0000256" key="2">
    <source>
        <dbReference type="SAM" id="SignalP"/>
    </source>
</evidence>
<dbReference type="InterPro" id="IPR010496">
    <property type="entry name" value="AL/BT2_dom"/>
</dbReference>
<proteinExistence type="predicted"/>
<sequence length="440" mass="47837">MPRSLFALLALLLFVGCRNEVPAPPGSSPTPELGEPAAEEPLGPPPAGQSEPAMDDGDNDSAAALEAPSPDGHNRLTREELSQGWLRLFDGHTLFGWQPNSDTNWRVQDGVIVADGEPTGLLVTTTRWADYELRCDFRVAEGGNSGVFLRTPLHPTNPAIDCYELNVCDTHPKFKSASLVGRAQPTSEVNANGDWHTFHVTVSGSQVSVKFDDQPVTEYTDDTATPLTSGFIGLQMNGGQAEFRNVFLRPLGMSDLFDGQSLAGWRVVPGSQGEFTVDDGTIRVTGGRGFLETERTAGDFILQFEAITHGDALNSGVFFRALPGTEQAPSHGYEFQIQNGIKNGDRNQPADFGTGAIFRRVAARRVISNDREWLAATLVADGPHFTTWVDGVQVVDWTDNRPVNDNPREGQRLEPGHLSLQAHDPTSNLQFRNLRLGALP</sequence>
<feature type="chain" id="PRO_5027988550" evidence="2">
    <location>
        <begin position="24"/>
        <end position="440"/>
    </location>
</feature>
<comment type="caution">
    <text evidence="4">The sequence shown here is derived from an EMBL/GenBank/DDBJ whole genome shotgun (WGS) entry which is preliminary data.</text>
</comment>
<dbReference type="Pfam" id="PF06439">
    <property type="entry name" value="3keto-disac_hyd"/>
    <property type="match status" value="2"/>
</dbReference>
<name>A0A7C2K2U8_9PLAN</name>
<feature type="region of interest" description="Disordered" evidence="1">
    <location>
        <begin position="22"/>
        <end position="76"/>
    </location>
</feature>
<keyword evidence="2" id="KW-0732">Signal</keyword>
<evidence type="ECO:0000259" key="3">
    <source>
        <dbReference type="Pfam" id="PF06439"/>
    </source>
</evidence>
<dbReference type="PROSITE" id="PS51257">
    <property type="entry name" value="PROKAR_LIPOPROTEIN"/>
    <property type="match status" value="1"/>
</dbReference>
<feature type="compositionally biased region" description="Low complexity" evidence="1">
    <location>
        <begin position="31"/>
        <end position="41"/>
    </location>
</feature>